<name>A0A269XUT0_9PROT</name>
<evidence type="ECO:0000256" key="1">
    <source>
        <dbReference type="SAM" id="MobiDB-lite"/>
    </source>
</evidence>
<dbReference type="InterPro" id="IPR014862">
    <property type="entry name" value="TrwC"/>
</dbReference>
<dbReference type="EMBL" id="NCXK01000030">
    <property type="protein sequence ID" value="PAK77015.1"/>
    <property type="molecule type" value="Genomic_DNA"/>
</dbReference>
<keyword evidence="4" id="KW-1185">Reference proteome</keyword>
<evidence type="ECO:0000259" key="2">
    <source>
        <dbReference type="Pfam" id="PF08751"/>
    </source>
</evidence>
<comment type="caution">
    <text evidence="3">The sequence shown here is derived from an EMBL/GenBank/DDBJ whole genome shotgun (WGS) entry which is preliminary data.</text>
</comment>
<sequence length="1075" mass="118139">MMTFRKLSADGAGKLIMAYLREHQMDAAPGAEVSPDGGHEKGGRLNNYYTGREGRGDWGPGIGPLAARALGIDLSAPPTDEALCNLFEAKRADTGEEWHDIEGEKTTKQAGRKAGGRKRTISGFDFTASPDKSVTLAAEFASTKAEQALIWHAIHTANDRALMLIAAELGWARRMVNGVQVDEQGEVGWVSFRHYAARPAMQIQDGASGPTASVEIPVPGDPQAHIHNILLNMVATADGHVGSLDSARITKTMPHIFGAYFQAQLAQLLRELGIKVSIDARGRAIVIDDIPKEVCEAFSKRSKQAEKQAKAFVARQGGDWKTMSADQKFKVLHQANLAYRAKKYTGSNDREIWREQAEELGWKHTTSLTDTVYATKTDAERFEEAYVIAARLVAEDFKSSAVLDLDVLRMHAAHGLIAAGIHEADDMDHVRDMILQRGVILEGEQTLLVVQTLHGRQRVTSQFQISVEKEFSELVALAARNTDGALSREALQKAIEASGLDFDREPDHGRAQLAAIYGLGLSGRLGFLTGAAGSGKTALLSPLVTAWKEEGRQVIGTAMAWRQADALKDAGVDRTVALSPLLREIEAGRLAIAPNSVLIIDEGSQIAPIQMLKLLRLQKEVGFSMRIIADREQAQAIEAGDSVELMMRSVPAGVRFELLSTIRQKTERGRMIAGLFRGTGRDMTKSEEEQNAEDAQRAREAIDLKRADGTFSLVGGDHAQVVANIAEFYLKRRDMLRAAGSKRGITMSAPTNEDVMALSMAVRERLRERGEVGKVEIVRAAIDQRGETYDLPIAVGDRLRLFSKVRCHAQRSYGPRWLELGSNGDFVDVLGWTKQGLMLRNRAGTEGMVPWDSLADRQTGRIALGFGHAMTIDAAQGATSDEHINALPRGSSSMTGFTAYVAESRHVHAAWTMVSEASVREAETFSRPLGDKTPVTYEDLLNRVAGDMGKHPYKSVAIDLTGEEMKIRQGQIEWIRRERDREEIEEDEQQPGERARSRAASVSLRKVPTERWDDLGRNLRRQALIAQDAAERANRLVAQRGTEKDLFQGRTQTPAPNRSKGRVARPSTDMGVDHE</sequence>
<dbReference type="AlphaFoldDB" id="A0A269XUT0"/>
<dbReference type="SUPFAM" id="SSF52540">
    <property type="entry name" value="P-loop containing nucleoside triphosphate hydrolases"/>
    <property type="match status" value="2"/>
</dbReference>
<protein>
    <submittedName>
        <fullName evidence="3">Conjugal transfer protein TraA</fullName>
    </submittedName>
</protein>
<feature type="region of interest" description="Disordered" evidence="1">
    <location>
        <begin position="981"/>
        <end position="1003"/>
    </location>
</feature>
<feature type="region of interest" description="Disordered" evidence="1">
    <location>
        <begin position="1035"/>
        <end position="1075"/>
    </location>
</feature>
<gene>
    <name evidence="3" type="ORF">B8X00_12045</name>
</gene>
<feature type="domain" description="TrwC relaxase" evidence="2">
    <location>
        <begin position="28"/>
        <end position="359"/>
    </location>
</feature>
<evidence type="ECO:0000313" key="4">
    <source>
        <dbReference type="Proteomes" id="UP000216151"/>
    </source>
</evidence>
<dbReference type="OrthoDB" id="1826980at2"/>
<dbReference type="Pfam" id="PF13604">
    <property type="entry name" value="AAA_30"/>
    <property type="match status" value="1"/>
</dbReference>
<dbReference type="InterPro" id="IPR027417">
    <property type="entry name" value="P-loop_NTPase"/>
</dbReference>
<dbReference type="Proteomes" id="UP000216151">
    <property type="component" value="Unassembled WGS sequence"/>
</dbReference>
<dbReference type="NCBIfam" id="NF041492">
    <property type="entry name" value="MobF"/>
    <property type="match status" value="1"/>
</dbReference>
<organism evidence="3 4">
    <name type="scientific">Acetobacter fabarum</name>
    <dbReference type="NCBI Taxonomy" id="483199"/>
    <lineage>
        <taxon>Bacteria</taxon>
        <taxon>Pseudomonadati</taxon>
        <taxon>Pseudomonadota</taxon>
        <taxon>Alphaproteobacteria</taxon>
        <taxon>Acetobacterales</taxon>
        <taxon>Acetobacteraceae</taxon>
        <taxon>Acetobacter</taxon>
    </lineage>
</organism>
<dbReference type="Pfam" id="PF08751">
    <property type="entry name" value="TrwC"/>
    <property type="match status" value="1"/>
</dbReference>
<dbReference type="Gene3D" id="3.40.50.300">
    <property type="entry name" value="P-loop containing nucleotide triphosphate hydrolases"/>
    <property type="match status" value="1"/>
</dbReference>
<reference evidence="3 4" key="1">
    <citation type="submission" date="2017-04" db="EMBL/GenBank/DDBJ databases">
        <title>Kefir bacterial isolates.</title>
        <authorList>
            <person name="Kim Y."/>
            <person name="Blasche S."/>
            <person name="Patil K.R."/>
        </authorList>
    </citation>
    <scope>NUCLEOTIDE SEQUENCE [LARGE SCALE GENOMIC DNA]</scope>
    <source>
        <strain evidence="3 4">KR</strain>
    </source>
</reference>
<evidence type="ECO:0000313" key="3">
    <source>
        <dbReference type="EMBL" id="PAK77015.1"/>
    </source>
</evidence>
<proteinExistence type="predicted"/>
<dbReference type="SUPFAM" id="SSF55464">
    <property type="entry name" value="Origin of replication-binding domain, RBD-like"/>
    <property type="match status" value="1"/>
</dbReference>
<accession>A0A269XUT0</accession>
<dbReference type="RefSeq" id="WP_095350321.1">
    <property type="nucleotide sequence ID" value="NZ_NCXK01000030.1"/>
</dbReference>